<feature type="binding site" evidence="15">
    <location>
        <position position="237"/>
    </location>
    <ligand>
        <name>Mg(2+)</name>
        <dbReference type="ChEBI" id="CHEBI:18420"/>
        <label>2</label>
    </ligand>
</feature>
<keyword evidence="17" id="KW-1185">Reference proteome</keyword>
<feature type="binding site" evidence="15">
    <location>
        <begin position="245"/>
        <end position="246"/>
    </location>
    <ligand>
        <name>beta-D-fructose 1,6-bisphosphate</name>
        <dbReference type="ChEBI" id="CHEBI:32966"/>
        <note>ligand shared between dimeric partners</note>
    </ligand>
</feature>
<evidence type="ECO:0000256" key="15">
    <source>
        <dbReference type="HAMAP-Rule" id="MF_02067"/>
    </source>
</evidence>
<feature type="binding site" description="in other chain" evidence="15">
    <location>
        <position position="290"/>
    </location>
    <ligand>
        <name>beta-D-fructose 1,6-bisphosphate</name>
        <dbReference type="ChEBI" id="CHEBI:32966"/>
        <note>ligand shared between dimeric partners</note>
    </ligand>
</feature>
<evidence type="ECO:0000313" key="16">
    <source>
        <dbReference type="EMBL" id="KSW11370.1"/>
    </source>
</evidence>
<feature type="binding site" evidence="15">
    <location>
        <position position="22"/>
    </location>
    <ligand>
        <name>Mg(2+)</name>
        <dbReference type="ChEBI" id="CHEBI:18420"/>
        <label>1</label>
    </ligand>
</feature>
<feature type="binding site" evidence="15">
    <location>
        <position position="135"/>
    </location>
    <ligand>
        <name>Mg(2+)</name>
        <dbReference type="ChEBI" id="CHEBI:18420"/>
        <label>2</label>
    </ligand>
</feature>
<feature type="binding site" description="in other chain" evidence="15">
    <location>
        <position position="94"/>
    </location>
    <ligand>
        <name>beta-D-fructose 1,6-bisphosphate</name>
        <dbReference type="ChEBI" id="CHEBI:32966"/>
        <note>ligand shared between dimeric partners</note>
    </ligand>
</feature>
<keyword evidence="8 15" id="KW-0312">Gluconeogenesis</keyword>
<dbReference type="RefSeq" id="WP_058370043.1">
    <property type="nucleotide sequence ID" value="NZ_LNTB01000001.1"/>
</dbReference>
<dbReference type="GO" id="GO:0000287">
    <property type="term" value="F:magnesium ion binding"/>
    <property type="evidence" value="ECO:0007669"/>
    <property type="project" value="UniProtKB-UniRule"/>
</dbReference>
<evidence type="ECO:0000256" key="6">
    <source>
        <dbReference type="ARBA" id="ARBA00013093"/>
    </source>
</evidence>
<feature type="active site" description="Proton donor/acceptor; for FBP aldolase activity" evidence="15">
    <location>
        <position position="232"/>
    </location>
</feature>
<feature type="binding site" evidence="15">
    <location>
        <position position="57"/>
    </location>
    <ligand>
        <name>Mg(2+)</name>
        <dbReference type="ChEBI" id="CHEBI:18420"/>
        <label>2</label>
    </ligand>
</feature>
<accession>A0A0V8RTV3</accession>
<dbReference type="InterPro" id="IPR002803">
    <property type="entry name" value="FBPase_V"/>
</dbReference>
<evidence type="ECO:0000256" key="13">
    <source>
        <dbReference type="ARBA" id="ARBA00023270"/>
    </source>
</evidence>
<keyword evidence="13 15" id="KW-0704">Schiff base</keyword>
<dbReference type="AlphaFoldDB" id="A0A0V8RTV3"/>
<comment type="domain">
    <text evidence="15">Consists of a single catalytic domain, but remodels its active-site architecture via a large structural change to exhibit dual activities.</text>
</comment>
<keyword evidence="14 15" id="KW-0119">Carbohydrate metabolism</keyword>
<dbReference type="SUPFAM" id="SSF111249">
    <property type="entry name" value="Sulfolobus fructose-1,6-bisphosphatase-like"/>
    <property type="match status" value="1"/>
</dbReference>
<feature type="binding site" evidence="15">
    <location>
        <position position="236"/>
    </location>
    <ligand>
        <name>Mg(2+)</name>
        <dbReference type="ChEBI" id="CHEBI:18420"/>
        <label>4</label>
    </ligand>
</feature>
<evidence type="ECO:0000256" key="11">
    <source>
        <dbReference type="ARBA" id="ARBA00022842"/>
    </source>
</evidence>
<comment type="caution">
    <text evidence="16">The sequence shown here is derived from an EMBL/GenBank/DDBJ whole genome shotgun (WGS) entry which is preliminary data.</text>
</comment>
<feature type="active site" description="Proton acceptor; for FBP phosphatase activity" evidence="15">
    <location>
        <position position="15"/>
    </location>
</feature>
<dbReference type="PANTHER" id="PTHR38341:SF1">
    <property type="entry name" value="FRUCTOSE-1,6-BISPHOSPHATE ALDOLASE_PHOSPHATASE"/>
    <property type="match status" value="1"/>
</dbReference>
<evidence type="ECO:0000256" key="2">
    <source>
        <dbReference type="ARBA" id="ARBA00001946"/>
    </source>
</evidence>
<comment type="function">
    <text evidence="15">Catalyzes two subsequent steps in gluconeogenesis: the aldol condensation of dihydroxyacetone phosphate (DHAP) and glyceraldehyde-3-phosphate (GA3P) to fructose-1,6-bisphosphate (FBP), and the dephosphorylation of FBP to fructose-6-phosphate (F6P).</text>
</comment>
<feature type="binding site" evidence="15">
    <location>
        <position position="269"/>
    </location>
    <ligand>
        <name>dihydroxyacetone phosphate</name>
        <dbReference type="ChEBI" id="CHEBI:57642"/>
    </ligand>
</feature>
<feature type="binding site" description="in other chain" evidence="15">
    <location>
        <position position="351"/>
    </location>
    <ligand>
        <name>beta-D-fructose 1,6-bisphosphate</name>
        <dbReference type="ChEBI" id="CHEBI:32966"/>
        <note>ligand shared between dimeric partners</note>
    </ligand>
</feature>
<evidence type="ECO:0000256" key="4">
    <source>
        <dbReference type="ARBA" id="ARBA00010693"/>
    </source>
</evidence>
<dbReference type="GO" id="GO:0006094">
    <property type="term" value="P:gluconeogenesis"/>
    <property type="evidence" value="ECO:0007669"/>
    <property type="project" value="UniProtKB-UniRule"/>
</dbReference>
<dbReference type="GO" id="GO:0004332">
    <property type="term" value="F:fructose-bisphosphate aldolase activity"/>
    <property type="evidence" value="ECO:0007669"/>
    <property type="project" value="UniProtKB-UniRule"/>
</dbReference>
<feature type="binding site" description="in other chain" evidence="15">
    <location>
        <position position="269"/>
    </location>
    <ligand>
        <name>beta-D-fructose 1,6-bisphosphate</name>
        <dbReference type="ChEBI" id="CHEBI:32966"/>
        <note>ligand shared between dimeric partners</note>
    </ligand>
</feature>
<feature type="binding site" evidence="15">
    <location>
        <position position="56"/>
    </location>
    <ligand>
        <name>Mg(2+)</name>
        <dbReference type="ChEBI" id="CHEBI:18420"/>
        <label>1</label>
    </ligand>
</feature>
<evidence type="ECO:0000256" key="14">
    <source>
        <dbReference type="ARBA" id="ARBA00023277"/>
    </source>
</evidence>
<feature type="binding site" evidence="15">
    <location>
        <position position="290"/>
    </location>
    <ligand>
        <name>dihydroxyacetone phosphate</name>
        <dbReference type="ChEBI" id="CHEBI:57642"/>
    </ligand>
</feature>
<gene>
    <name evidence="15" type="primary">fbp</name>
    <name evidence="16" type="ORF">CF15_00430</name>
</gene>
<dbReference type="GO" id="GO:0042132">
    <property type="term" value="F:fructose 1,6-bisphosphate 1-phosphatase activity"/>
    <property type="evidence" value="ECO:0007669"/>
    <property type="project" value="UniProtKB-UniRule"/>
</dbReference>
<feature type="binding site" evidence="15">
    <location>
        <position position="235"/>
    </location>
    <ligand>
        <name>Mg(2+)</name>
        <dbReference type="ChEBI" id="CHEBI:18420"/>
        <label>3</label>
    </ligand>
</feature>
<dbReference type="EMBL" id="LNTB01000001">
    <property type="protein sequence ID" value="KSW11370.1"/>
    <property type="molecule type" value="Genomic_DNA"/>
</dbReference>
<keyword evidence="12 15" id="KW-0456">Lyase</keyword>
<keyword evidence="10 15" id="KW-0378">Hydrolase</keyword>
<feature type="binding site" evidence="15">
    <location>
        <position position="15"/>
    </location>
    <ligand>
        <name>Mg(2+)</name>
        <dbReference type="ChEBI" id="CHEBI:18420"/>
        <label>1</label>
    </ligand>
</feature>
<dbReference type="HAMAP" id="MF_02067">
    <property type="entry name" value="FBP_aldolase_phosphatase"/>
    <property type="match status" value="1"/>
</dbReference>
<sequence length="392" mass="43693">MSDERRVTISVIKADIGSIAGHHKVHPDTMAAAARVLAEAKRKGTIIDYYVTHVGDDLQLIMTHRKGVDSSDIHGLAWEAFKKAAEVAKELGLYAAGQDLLSDAFSGNVRGLGPGVAEMEIVERRSEPIVVFMADKTEPGAFNLPLFKIFADPFNTAGLVIDPRMHDGFKFEVLDLYEGKYVVLNSPEEMYDLLALIGTPSRYVIKRVYRKSDDEIAAVVSSERLNLIAGRYVGKDDPVAIVRAQSGFPALGEILEPFSFPHLVAGWMRGSHWGPLMPVGLRDAKCTRFDGPPRIIGLGFNITKGRLIGPVDLFDDPAFDETRRLAQQIADYMRRHGPFMPHRLGPEEMEYTTLPQVLEKLKNRFTDAEYYTKYVHVKLRGVVKEAESEAHD</sequence>
<dbReference type="EC" id="4.1.2.13" evidence="15"/>
<dbReference type="STRING" id="2309.CF15_00430"/>
<name>A0A0V8RTV3_PYROC</name>
<evidence type="ECO:0000256" key="7">
    <source>
        <dbReference type="ARBA" id="ARBA00018635"/>
    </source>
</evidence>
<dbReference type="InterPro" id="IPR036076">
    <property type="entry name" value="FBPase_V_sf"/>
</dbReference>
<feature type="binding site" description="in other chain" evidence="15">
    <location>
        <begin position="107"/>
        <end position="108"/>
    </location>
    <ligand>
        <name>beta-D-fructose 1,6-bisphosphate</name>
        <dbReference type="ChEBI" id="CHEBI:32966"/>
        <note>ligand shared between dimeric partners</note>
    </ligand>
</feature>
<comment type="subunit">
    <text evidence="5 15">Homooctamer; dimer of tetramers.</text>
</comment>
<evidence type="ECO:0000256" key="1">
    <source>
        <dbReference type="ARBA" id="ARBA00001273"/>
    </source>
</evidence>
<dbReference type="Pfam" id="PF01950">
    <property type="entry name" value="FBPase_3"/>
    <property type="match status" value="1"/>
</dbReference>
<evidence type="ECO:0000256" key="8">
    <source>
        <dbReference type="ARBA" id="ARBA00022432"/>
    </source>
</evidence>
<dbReference type="UniPathway" id="UPA00138"/>
<comment type="catalytic activity">
    <reaction evidence="1 15">
        <text>beta-D-fructose 1,6-bisphosphate + H2O = beta-D-fructose 6-phosphate + phosphate</text>
        <dbReference type="Rhea" id="RHEA:11064"/>
        <dbReference type="ChEBI" id="CHEBI:15377"/>
        <dbReference type="ChEBI" id="CHEBI:32966"/>
        <dbReference type="ChEBI" id="CHEBI:43474"/>
        <dbReference type="ChEBI" id="CHEBI:57634"/>
        <dbReference type="EC" id="3.1.3.11"/>
    </reaction>
</comment>
<evidence type="ECO:0000256" key="5">
    <source>
        <dbReference type="ARBA" id="ARBA00011820"/>
    </source>
</evidence>
<dbReference type="PIRSF" id="PIRSF015647">
    <property type="entry name" value="FBPtase_archl"/>
    <property type="match status" value="1"/>
</dbReference>
<feature type="binding site" evidence="15">
    <location>
        <position position="98"/>
    </location>
    <ligand>
        <name>Mg(2+)</name>
        <dbReference type="ChEBI" id="CHEBI:18420"/>
        <label>1</label>
    </ligand>
</feature>
<proteinExistence type="inferred from homology"/>
<feature type="binding site" evidence="15">
    <location>
        <position position="236"/>
    </location>
    <ligand>
        <name>Mg(2+)</name>
        <dbReference type="ChEBI" id="CHEBI:18420"/>
        <label>3</label>
    </ligand>
</feature>
<comment type="catalytic activity">
    <reaction evidence="15">
        <text>beta-D-fructose 1,6-bisphosphate = D-glyceraldehyde 3-phosphate + dihydroxyacetone phosphate</text>
        <dbReference type="Rhea" id="RHEA:14729"/>
        <dbReference type="ChEBI" id="CHEBI:32966"/>
        <dbReference type="ChEBI" id="CHEBI:57642"/>
        <dbReference type="ChEBI" id="CHEBI:59776"/>
        <dbReference type="EC" id="4.1.2.13"/>
    </reaction>
</comment>
<feature type="active site" description="Schiff-base intermediate with DHAP; for FBP aldolase activity" evidence="15">
    <location>
        <position position="235"/>
    </location>
</feature>
<keyword evidence="11 15" id="KW-0460">Magnesium</keyword>
<protein>
    <recommendedName>
        <fullName evidence="7 15">Fructose-1,6-bisphosphate aldolase/phosphatase</fullName>
        <shortName evidence="15">FBP A/P</shortName>
        <shortName evidence="15">FBP aldolase/phosphatase</shortName>
        <ecNumber evidence="6 15">3.1.3.11</ecNumber>
        <ecNumber evidence="15">4.1.2.13</ecNumber>
    </recommendedName>
</protein>
<evidence type="ECO:0000313" key="17">
    <source>
        <dbReference type="Proteomes" id="UP000053352"/>
    </source>
</evidence>
<evidence type="ECO:0000256" key="9">
    <source>
        <dbReference type="ARBA" id="ARBA00022723"/>
    </source>
</evidence>
<reference evidence="16 17" key="1">
    <citation type="submission" date="2015-11" db="EMBL/GenBank/DDBJ databases">
        <title>Genome sequence of Pyrodictium occultum PL-19, a marine hyperthermophilic archaeon isolated from Volcano, Italy.</title>
        <authorList>
            <person name="Utturkar S."/>
            <person name="Huber H."/>
            <person name="Leptihn S."/>
            <person name="Brown S."/>
            <person name="Stetter K.O."/>
            <person name="Podar M."/>
        </authorList>
    </citation>
    <scope>NUCLEOTIDE SEQUENCE [LARGE SCALE GENOMIC DNA]</scope>
    <source>
        <strain evidence="16 17">PL-19</strain>
    </source>
</reference>
<organism evidence="16 17">
    <name type="scientific">Pyrodictium occultum</name>
    <dbReference type="NCBI Taxonomy" id="2309"/>
    <lineage>
        <taxon>Archaea</taxon>
        <taxon>Thermoproteota</taxon>
        <taxon>Thermoprotei</taxon>
        <taxon>Desulfurococcales</taxon>
        <taxon>Pyrodictiaceae</taxon>
        <taxon>Pyrodictium</taxon>
    </lineage>
</organism>
<dbReference type="NCBIfam" id="NF041126">
    <property type="entry name" value="FBP_aldo_phos"/>
    <property type="match status" value="1"/>
</dbReference>
<evidence type="ECO:0000256" key="3">
    <source>
        <dbReference type="ARBA" id="ARBA00004742"/>
    </source>
</evidence>
<feature type="binding site" description="in other chain" evidence="15">
    <location>
        <position position="22"/>
    </location>
    <ligand>
        <name>beta-D-fructose 1,6-bisphosphate</name>
        <dbReference type="ChEBI" id="CHEBI:32966"/>
        <note>ligand shared between dimeric partners</note>
    </ligand>
</feature>
<feature type="binding site" evidence="15">
    <location>
        <position position="136"/>
    </location>
    <ligand>
        <name>dihydroxyacetone phosphate</name>
        <dbReference type="ChEBI" id="CHEBI:57642"/>
    </ligand>
</feature>
<comment type="cofactor">
    <cofactor evidence="2 15">
        <name>Mg(2+)</name>
        <dbReference type="ChEBI" id="CHEBI:18420"/>
    </cofactor>
</comment>
<comment type="pathway">
    <text evidence="3 15">Carbohydrate biosynthesis; gluconeogenesis.</text>
</comment>
<feature type="binding site" description="in other chain" evidence="15">
    <location>
        <position position="136"/>
    </location>
    <ligand>
        <name>beta-D-fructose 1,6-bisphosphate</name>
        <dbReference type="ChEBI" id="CHEBI:32966"/>
        <note>ligand shared between dimeric partners</note>
    </ligand>
</feature>
<feature type="binding site" evidence="15">
    <location>
        <position position="237"/>
    </location>
    <ligand>
        <name>Mg(2+)</name>
        <dbReference type="ChEBI" id="CHEBI:18420"/>
        <label>3</label>
    </ligand>
</feature>
<evidence type="ECO:0000256" key="10">
    <source>
        <dbReference type="ARBA" id="ARBA00022801"/>
    </source>
</evidence>
<keyword evidence="9 15" id="KW-0479">Metal-binding</keyword>
<dbReference type="OrthoDB" id="5829at2157"/>
<feature type="binding site" evidence="15">
    <location>
        <position position="22"/>
    </location>
    <ligand>
        <name>dihydroxyacetone phosphate</name>
        <dbReference type="ChEBI" id="CHEBI:57642"/>
    </ligand>
</feature>
<dbReference type="Proteomes" id="UP000053352">
    <property type="component" value="Unassembled WGS sequence"/>
</dbReference>
<dbReference type="PANTHER" id="PTHR38341">
    <property type="entry name" value="FRUCTOSE-1,6-BISPHOSPHATE ALDOLASE/PHOSPHATASE"/>
    <property type="match status" value="1"/>
</dbReference>
<dbReference type="EC" id="3.1.3.11" evidence="6 15"/>
<comment type="similarity">
    <text evidence="4 15">Belongs to the FBP aldolase/phosphatase family.</text>
</comment>
<feature type="binding site" evidence="15">
    <location>
        <position position="56"/>
    </location>
    <ligand>
        <name>Mg(2+)</name>
        <dbReference type="ChEBI" id="CHEBI:18420"/>
        <label>2</label>
    </ligand>
</feature>
<evidence type="ECO:0000256" key="12">
    <source>
        <dbReference type="ARBA" id="ARBA00023239"/>
    </source>
</evidence>